<evidence type="ECO:0000256" key="3">
    <source>
        <dbReference type="ARBA" id="ARBA00007725"/>
    </source>
</evidence>
<evidence type="ECO:0000256" key="7">
    <source>
        <dbReference type="ARBA" id="ARBA00023136"/>
    </source>
</evidence>
<evidence type="ECO:0000256" key="6">
    <source>
        <dbReference type="ARBA" id="ARBA00022989"/>
    </source>
</evidence>
<dbReference type="EMBL" id="CP136522">
    <property type="protein sequence ID" value="WOT05742.1"/>
    <property type="molecule type" value="Genomic_DNA"/>
</dbReference>
<reference evidence="10 11" key="1">
    <citation type="submission" date="2023-10" db="EMBL/GenBank/DDBJ databases">
        <title>Complete genome sequence of Shewanella sp. DAU334.</title>
        <authorList>
            <person name="Lee Y.-S."/>
            <person name="Jeong H.-R."/>
            <person name="Hwang E.-J."/>
            <person name="Choi Y.-L."/>
            <person name="Kim G.-D."/>
        </authorList>
    </citation>
    <scope>NUCLEOTIDE SEQUENCE [LARGE SCALE GENOMIC DNA]</scope>
    <source>
        <strain evidence="10 11">DAU334</strain>
    </source>
</reference>
<dbReference type="PANTHER" id="PTHR33529">
    <property type="entry name" value="SLR0882 PROTEIN-RELATED"/>
    <property type="match status" value="1"/>
</dbReference>
<accession>A0ABZ0K0W1</accession>
<evidence type="ECO:0000256" key="4">
    <source>
        <dbReference type="ARBA" id="ARBA00022475"/>
    </source>
</evidence>
<feature type="transmembrane region" description="Helical" evidence="9">
    <location>
        <begin position="63"/>
        <end position="82"/>
    </location>
</feature>
<organism evidence="10 11">
    <name type="scientific">Shewanella youngdeokensis</name>
    <dbReference type="NCBI Taxonomy" id="2999068"/>
    <lineage>
        <taxon>Bacteria</taxon>
        <taxon>Pseudomonadati</taxon>
        <taxon>Pseudomonadota</taxon>
        <taxon>Gammaproteobacteria</taxon>
        <taxon>Alteromonadales</taxon>
        <taxon>Shewanellaceae</taxon>
        <taxon>Shewanella</taxon>
    </lineage>
</organism>
<feature type="transmembrane region" description="Helical" evidence="9">
    <location>
        <begin position="303"/>
        <end position="325"/>
    </location>
</feature>
<evidence type="ECO:0000256" key="8">
    <source>
        <dbReference type="ARBA" id="ARBA00026081"/>
    </source>
</evidence>
<dbReference type="RefSeq" id="WP_310470004.1">
    <property type="nucleotide sequence ID" value="NZ_CP136522.1"/>
</dbReference>
<evidence type="ECO:0000313" key="10">
    <source>
        <dbReference type="EMBL" id="WOT05742.1"/>
    </source>
</evidence>
<gene>
    <name evidence="10" type="primary">lptG</name>
    <name evidence="10" type="ORF">RGE70_02620</name>
</gene>
<dbReference type="Pfam" id="PF03739">
    <property type="entry name" value="LptF_LptG"/>
    <property type="match status" value="1"/>
</dbReference>
<comment type="subunit">
    <text evidence="8">Component of the lipopolysaccharide transport and assembly complex. The LptBFG transporter is composed of two ATP-binding proteins (LptB) and two transmembrane proteins (LptF and LptG).</text>
</comment>
<keyword evidence="6 9" id="KW-1133">Transmembrane helix</keyword>
<keyword evidence="11" id="KW-1185">Reference proteome</keyword>
<comment type="subcellular location">
    <subcellularLocation>
        <location evidence="2">Cell membrane</location>
        <topology evidence="2">Multi-pass membrane protein</topology>
    </subcellularLocation>
</comment>
<sequence>MRILDFYIARVLISSSALSLLILTGLSGIIKWVDQLRVVGRGTYTMMDAGIYVLFLIPRDIELFFPMAVLLGALIGMGMLASNSELVVMQSSGLSRLQISLSAMKTAIPLMVMVMLLSEYVAPVAELRAKEVRRISISGGSLIDSNRGIWAKDGDLFVNIGSVVDTSNLRDITLYEFNDTIHLTQTVHAETAVYQDQYWQLSGVRRTSIKGEQVVLVNLDEDKWISSLTPEKLSVVSVKPESLSIRGLMDYLDYLDNNKQDSSRYELALWSKLMQPVTIAVMMLVALSFVFGPLRTVTMGARVLLGVVAGFSFYICSEIFGPLSIVYGLPAFISAAMPAVIFSGIALYYIRK</sequence>
<dbReference type="InterPro" id="IPR005495">
    <property type="entry name" value="LptG/LptF_permease"/>
</dbReference>
<feature type="transmembrane region" description="Helical" evidence="9">
    <location>
        <begin position="6"/>
        <end position="26"/>
    </location>
</feature>
<keyword evidence="5 9" id="KW-0812">Transmembrane</keyword>
<protein>
    <submittedName>
        <fullName evidence="10">LPS export ABC transporter permease LptG</fullName>
    </submittedName>
</protein>
<feature type="transmembrane region" description="Helical" evidence="9">
    <location>
        <begin position="331"/>
        <end position="350"/>
    </location>
</feature>
<evidence type="ECO:0000256" key="5">
    <source>
        <dbReference type="ARBA" id="ARBA00022692"/>
    </source>
</evidence>
<evidence type="ECO:0000256" key="9">
    <source>
        <dbReference type="SAM" id="Phobius"/>
    </source>
</evidence>
<dbReference type="NCBIfam" id="TIGR04408">
    <property type="entry name" value="LptG_lptG"/>
    <property type="match status" value="1"/>
</dbReference>
<keyword evidence="7 9" id="KW-0472">Membrane</keyword>
<proteinExistence type="inferred from homology"/>
<dbReference type="InterPro" id="IPR030923">
    <property type="entry name" value="LptG"/>
</dbReference>
<feature type="transmembrane region" description="Helical" evidence="9">
    <location>
        <begin position="273"/>
        <end position="291"/>
    </location>
</feature>
<evidence type="ECO:0000256" key="1">
    <source>
        <dbReference type="ARBA" id="ARBA00002265"/>
    </source>
</evidence>
<keyword evidence="4" id="KW-1003">Cell membrane</keyword>
<comment type="function">
    <text evidence="1">Part of the ABC transporter complex LptBFG involved in the translocation of lipopolysaccharide (LPS) from the inner membrane to the outer membrane.</text>
</comment>
<evidence type="ECO:0000313" key="11">
    <source>
        <dbReference type="Proteomes" id="UP001529491"/>
    </source>
</evidence>
<comment type="similarity">
    <text evidence="3">Belongs to the LptF/LptG family.</text>
</comment>
<name>A0ABZ0K0W1_9GAMM</name>
<dbReference type="Proteomes" id="UP001529491">
    <property type="component" value="Chromosome"/>
</dbReference>
<feature type="transmembrane region" description="Helical" evidence="9">
    <location>
        <begin position="38"/>
        <end position="57"/>
    </location>
</feature>
<evidence type="ECO:0000256" key="2">
    <source>
        <dbReference type="ARBA" id="ARBA00004651"/>
    </source>
</evidence>
<dbReference type="PANTHER" id="PTHR33529:SF2">
    <property type="entry name" value="LIPOPOLYSACCHARIDE EXPORT SYSTEM PERMEASE PROTEIN LPTG"/>
    <property type="match status" value="1"/>
</dbReference>